<comment type="caution">
    <text evidence="1">The sequence shown here is derived from an EMBL/GenBank/DDBJ whole genome shotgun (WGS) entry which is preliminary data.</text>
</comment>
<dbReference type="EMBL" id="JANPWB010000007">
    <property type="protein sequence ID" value="KAJ1171028.1"/>
    <property type="molecule type" value="Genomic_DNA"/>
</dbReference>
<protein>
    <recommendedName>
        <fullName evidence="3">Glomulin</fullName>
    </recommendedName>
</protein>
<dbReference type="InterPro" id="IPR019516">
    <property type="entry name" value="Glomulin/ALF4"/>
</dbReference>
<dbReference type="PANTHER" id="PTHR15430:SF1">
    <property type="entry name" value="GLOMULIN"/>
    <property type="match status" value="1"/>
</dbReference>
<dbReference type="PANTHER" id="PTHR15430">
    <property type="entry name" value="GLOMULIN"/>
    <property type="match status" value="1"/>
</dbReference>
<dbReference type="AlphaFoldDB" id="A0AAV7T3L5"/>
<evidence type="ECO:0000313" key="2">
    <source>
        <dbReference type="Proteomes" id="UP001066276"/>
    </source>
</evidence>
<dbReference type="Pfam" id="PF08568">
    <property type="entry name" value="Kinetochor_Ybp2"/>
    <property type="match status" value="1"/>
</dbReference>
<evidence type="ECO:0008006" key="3">
    <source>
        <dbReference type="Google" id="ProtNLM"/>
    </source>
</evidence>
<accession>A0AAV7T3L5</accession>
<dbReference type="GO" id="GO:0005737">
    <property type="term" value="C:cytoplasm"/>
    <property type="evidence" value="ECO:0007669"/>
    <property type="project" value="TreeGrafter"/>
</dbReference>
<sequence length="500" mass="56947">MGVTSQVIFKSMGWNLVSPVVKCFQSHQHNNEKRKECMKIINQMVQICNPKELLLGLLEQIEDATGEEISKTILLLIQPLQTVLLKLGDKKAYSVGLSLSTLVNQLSSLPVPYTKEQMKEDKHGLCLCSNILVKFSKPFVDEVLKKTKMSSGCDREELKTELQKFCFRCLKYPLLNAQLDQQPENTDEHPFRVFATDILGILGSLGEPLSKILIQRERICQMADDGDVSNEDSKYAAESLACLAYIMFVQHIGMDHLPAVFGPPFLLQCNLAHIEILLKRTEESVLSKGIDLFENSLLRVDDCSLPPEYLEIRIFLSIPQDLVKVMTLCPIEHLRKKSLKILQMYIDKFEPGGKYKLLRCLLKTSNHAGVEGYIIQNIKNQIDVSLKTEHGIRWFSGSRLVPILHMVLSLPDGVETDLLVHSDRIMASLNLLRYLTIRNSEDDNQTEIWTELAWIEQHFLKPLHTALDMSKAHYEAELKNAKENKHSKTITFNMSTEKSI</sequence>
<evidence type="ECO:0000313" key="1">
    <source>
        <dbReference type="EMBL" id="KAJ1171028.1"/>
    </source>
</evidence>
<proteinExistence type="predicted"/>
<dbReference type="InterPro" id="IPR013877">
    <property type="entry name" value="YAP-bd/ALF4/Glomulin"/>
</dbReference>
<name>A0AAV7T3L5_PLEWA</name>
<reference evidence="1" key="1">
    <citation type="journal article" date="2022" name="bioRxiv">
        <title>Sequencing and chromosome-scale assembly of the giantPleurodeles waltlgenome.</title>
        <authorList>
            <person name="Brown T."/>
            <person name="Elewa A."/>
            <person name="Iarovenko S."/>
            <person name="Subramanian E."/>
            <person name="Araus A.J."/>
            <person name="Petzold A."/>
            <person name="Susuki M."/>
            <person name="Suzuki K.-i.T."/>
            <person name="Hayashi T."/>
            <person name="Toyoda A."/>
            <person name="Oliveira C."/>
            <person name="Osipova E."/>
            <person name="Leigh N.D."/>
            <person name="Simon A."/>
            <person name="Yun M.H."/>
        </authorList>
    </citation>
    <scope>NUCLEOTIDE SEQUENCE</scope>
    <source>
        <strain evidence="1">20211129_DDA</strain>
        <tissue evidence="1">Liver</tissue>
    </source>
</reference>
<dbReference type="GO" id="GO:0055105">
    <property type="term" value="F:ubiquitin-protein transferase inhibitor activity"/>
    <property type="evidence" value="ECO:0007669"/>
    <property type="project" value="TreeGrafter"/>
</dbReference>
<gene>
    <name evidence="1" type="ORF">NDU88_002899</name>
</gene>
<keyword evidence="2" id="KW-1185">Reference proteome</keyword>
<dbReference type="Proteomes" id="UP001066276">
    <property type="component" value="Chromosome 4_1"/>
</dbReference>
<organism evidence="1 2">
    <name type="scientific">Pleurodeles waltl</name>
    <name type="common">Iberian ribbed newt</name>
    <dbReference type="NCBI Taxonomy" id="8319"/>
    <lineage>
        <taxon>Eukaryota</taxon>
        <taxon>Metazoa</taxon>
        <taxon>Chordata</taxon>
        <taxon>Craniata</taxon>
        <taxon>Vertebrata</taxon>
        <taxon>Euteleostomi</taxon>
        <taxon>Amphibia</taxon>
        <taxon>Batrachia</taxon>
        <taxon>Caudata</taxon>
        <taxon>Salamandroidea</taxon>
        <taxon>Salamandridae</taxon>
        <taxon>Pleurodelinae</taxon>
        <taxon>Pleurodeles</taxon>
    </lineage>
</organism>